<dbReference type="InterPro" id="IPR027417">
    <property type="entry name" value="P-loop_NTPase"/>
</dbReference>
<dbReference type="RefSeq" id="WP_092663657.1">
    <property type="nucleotide sequence ID" value="NZ_FOCX01000030.1"/>
</dbReference>
<sequence>MAFDSESFSSGHTLIQRLEEYNPWWERGQEASLTGDYSSLQDIFYQIYDELHQHQRRLIPITGPDGAGKTALLEQLASAHIDPDFVEKFVRDADRREQAQEHLVSPSSVLYIPLRDDPVFQLQPEAQLRAAVDHFETHVLGHSQSSPHYILLDDLHTVERPNKRGNQDVGRWERLLTDLIAEHDDRRIVFTALSRGVVRERFEETDLAEVNEGIRGETRELYPMDFADFLKMRYRDIELAPAAERFDEGAIRKALLEAVEAGDANRFVAEVEAQNSDAIADPSTVRREIANYCTSGGMLTLRIAGDGVSIDEERFVDVLRGRDDVDLEAHQRELLDDFRDDLLHAATSLGGVKDALGLERFCGLAAHEHPTGDVRFDELTEVLDVDRRTLRDKYLSALSRLHLLSAAQEYDNQRPRKLRFYLRDPGITNAFCRNDLNDVLRREPGLDEALAKAVAFDHTVRLSSTLNHPHDPKRGVVKFWAGSKGAVDFVPKVRGTPIPILWSHNRALDELQMSQDTPDFDALQEFLESNAYESERDRVDEQMYSPVTDTFTEQRRAYVEQDGYGGELSDDEKAAFDAEPAFGIVLTNARSALDGGVTVNTDGSKPIIQVPLWTYLRLS</sequence>
<dbReference type="PANTHER" id="PTHR33295:SF18">
    <property type="entry name" value="AAA+ ATPASE DOMAIN-CONTAINING PROTEIN"/>
    <property type="match status" value="1"/>
</dbReference>
<reference evidence="3" key="1">
    <citation type="submission" date="2016-10" db="EMBL/GenBank/DDBJ databases">
        <authorList>
            <person name="Varghese N."/>
            <person name="Submissions S."/>
        </authorList>
    </citation>
    <scope>NUCLEOTIDE SEQUENCE [LARGE SCALE GENOMIC DNA]</scope>
    <source>
        <strain evidence="3">IBRC-M 10043</strain>
    </source>
</reference>
<dbReference type="SUPFAM" id="SSF52540">
    <property type="entry name" value="P-loop containing nucleoside triphosphate hydrolases"/>
    <property type="match status" value="1"/>
</dbReference>
<dbReference type="Pfam" id="PF13635">
    <property type="entry name" value="DUF4143"/>
    <property type="match status" value="1"/>
</dbReference>
<accession>A0A1H8USN9</accession>
<dbReference type="Gene3D" id="3.40.50.300">
    <property type="entry name" value="P-loop containing nucleotide triphosphate hydrolases"/>
    <property type="match status" value="1"/>
</dbReference>
<organism evidence="2 3">
    <name type="scientific">Halorientalis persicus</name>
    <dbReference type="NCBI Taxonomy" id="1367881"/>
    <lineage>
        <taxon>Archaea</taxon>
        <taxon>Methanobacteriati</taxon>
        <taxon>Methanobacteriota</taxon>
        <taxon>Stenosarchaea group</taxon>
        <taxon>Halobacteria</taxon>
        <taxon>Halobacteriales</taxon>
        <taxon>Haloarculaceae</taxon>
        <taxon>Halorientalis</taxon>
    </lineage>
</organism>
<dbReference type="AlphaFoldDB" id="A0A1H8USN9"/>
<proteinExistence type="predicted"/>
<protein>
    <recommendedName>
        <fullName evidence="1">DUF4143 domain-containing protein</fullName>
    </recommendedName>
</protein>
<dbReference type="OrthoDB" id="371918at2157"/>
<evidence type="ECO:0000259" key="1">
    <source>
        <dbReference type="Pfam" id="PF13635"/>
    </source>
</evidence>
<dbReference type="EMBL" id="FOCX01000030">
    <property type="protein sequence ID" value="SEP06181.1"/>
    <property type="molecule type" value="Genomic_DNA"/>
</dbReference>
<name>A0A1H8USN9_9EURY</name>
<keyword evidence="3" id="KW-1185">Reference proteome</keyword>
<evidence type="ECO:0000313" key="2">
    <source>
        <dbReference type="EMBL" id="SEP06181.1"/>
    </source>
</evidence>
<dbReference type="InterPro" id="IPR025420">
    <property type="entry name" value="DUF4143"/>
</dbReference>
<dbReference type="Proteomes" id="UP000198775">
    <property type="component" value="Unassembled WGS sequence"/>
</dbReference>
<feature type="domain" description="DUF4143" evidence="1">
    <location>
        <begin position="348"/>
        <end position="495"/>
    </location>
</feature>
<gene>
    <name evidence="2" type="ORF">SAMN05216388_103012</name>
</gene>
<dbReference type="PANTHER" id="PTHR33295">
    <property type="entry name" value="ATPASE"/>
    <property type="match status" value="1"/>
</dbReference>
<evidence type="ECO:0000313" key="3">
    <source>
        <dbReference type="Proteomes" id="UP000198775"/>
    </source>
</evidence>